<dbReference type="EMBL" id="FXAZ01000007">
    <property type="protein sequence ID" value="SMG56623.1"/>
    <property type="molecule type" value="Genomic_DNA"/>
</dbReference>
<gene>
    <name evidence="2" type="ORF">SAMN06295960_4178</name>
</gene>
<dbReference type="RefSeq" id="WP_085497627.1">
    <property type="nucleotide sequence ID" value="NZ_FXAZ01000007.1"/>
</dbReference>
<proteinExistence type="predicted"/>
<dbReference type="STRING" id="1852522.SAMN06295960_4178"/>
<dbReference type="Pfam" id="PF09580">
    <property type="entry name" value="Spore_YhcN_YlaJ"/>
    <property type="match status" value="2"/>
</dbReference>
<name>A0A1X7LTH7_9BACL</name>
<evidence type="ECO:0000313" key="3">
    <source>
        <dbReference type="Proteomes" id="UP000193834"/>
    </source>
</evidence>
<accession>A0A1X7LTH7</accession>
<sequence>MKIKSAILVLSAALMMSSMFAGCGNKDMTAKGVRTNNVTNDGRLNRPGSTMYGTGNYGTYNVNDRGIYSMQDRDLMNNRYPVGRYGFNTDNSMGMNNNGMNRNGMNNYNANSTDRNGMMTGNMQLSQKIADRISKINGVDTANVMITDNNAYVAVSTESKMNTKMKYAGPDRTYLNSYNTKTKSDNLPANLKSQIADIVKKADPSIKNCYVSADANFVDRMNEYADHVRQGRPLQGLNTEFQEMINRLFPTNAANQTAPMNR</sequence>
<organism evidence="2 3">
    <name type="scientific">Paenibacillus aquistagni</name>
    <dbReference type="NCBI Taxonomy" id="1852522"/>
    <lineage>
        <taxon>Bacteria</taxon>
        <taxon>Bacillati</taxon>
        <taxon>Bacillota</taxon>
        <taxon>Bacilli</taxon>
        <taxon>Bacillales</taxon>
        <taxon>Paenibacillaceae</taxon>
        <taxon>Paenibacillus</taxon>
    </lineage>
</organism>
<dbReference type="InterPro" id="IPR014247">
    <property type="entry name" value="Spore_lipoprot_YhcN/YlaJ"/>
</dbReference>
<feature type="chain" id="PRO_5013118345" evidence="1">
    <location>
        <begin position="22"/>
        <end position="262"/>
    </location>
</feature>
<keyword evidence="1" id="KW-0732">Signal</keyword>
<keyword evidence="3" id="KW-1185">Reference proteome</keyword>
<dbReference type="OrthoDB" id="1707228at2"/>
<reference evidence="2 3" key="1">
    <citation type="submission" date="2017-04" db="EMBL/GenBank/DDBJ databases">
        <authorList>
            <person name="Afonso C.L."/>
            <person name="Miller P.J."/>
            <person name="Scott M.A."/>
            <person name="Spackman E."/>
            <person name="Goraichik I."/>
            <person name="Dimitrov K.M."/>
            <person name="Suarez D.L."/>
            <person name="Swayne D.E."/>
        </authorList>
    </citation>
    <scope>NUCLEOTIDE SEQUENCE [LARGE SCALE GENOMIC DNA]</scope>
    <source>
        <strain evidence="2 3">11</strain>
    </source>
</reference>
<feature type="signal peptide" evidence="1">
    <location>
        <begin position="1"/>
        <end position="21"/>
    </location>
</feature>
<dbReference type="Proteomes" id="UP000193834">
    <property type="component" value="Unassembled WGS sequence"/>
</dbReference>
<dbReference type="AlphaFoldDB" id="A0A1X7LTH7"/>
<dbReference type="NCBIfam" id="TIGR02898">
    <property type="entry name" value="spore_YhcN_YlaJ"/>
    <property type="match status" value="1"/>
</dbReference>
<dbReference type="PROSITE" id="PS51257">
    <property type="entry name" value="PROKAR_LIPOPROTEIN"/>
    <property type="match status" value="1"/>
</dbReference>
<evidence type="ECO:0000256" key="1">
    <source>
        <dbReference type="SAM" id="SignalP"/>
    </source>
</evidence>
<keyword evidence="2" id="KW-0449">Lipoprotein</keyword>
<dbReference type="InterPro" id="IPR019076">
    <property type="entry name" value="Spore_lipoprot_YhcN/YlaJ-like"/>
</dbReference>
<evidence type="ECO:0000313" key="2">
    <source>
        <dbReference type="EMBL" id="SMG56623.1"/>
    </source>
</evidence>
<protein>
    <submittedName>
        <fullName evidence="2">Sporulation lipoprotein, YhcN/YlaJ family</fullName>
    </submittedName>
</protein>
<dbReference type="GO" id="GO:0030435">
    <property type="term" value="P:sporulation resulting in formation of a cellular spore"/>
    <property type="evidence" value="ECO:0007669"/>
    <property type="project" value="InterPro"/>
</dbReference>